<name>A0A4Y3ZK63_BRAEL</name>
<dbReference type="SUPFAM" id="SSF52129">
    <property type="entry name" value="Caspase-like"/>
    <property type="match status" value="1"/>
</dbReference>
<dbReference type="InterPro" id="IPR029030">
    <property type="entry name" value="Caspase-like_dom_sf"/>
</dbReference>
<dbReference type="EMBL" id="JAFICZ010000001">
    <property type="protein sequence ID" value="MBP1297831.1"/>
    <property type="molecule type" value="Genomic_DNA"/>
</dbReference>
<dbReference type="PROSITE" id="PS51257">
    <property type="entry name" value="PROKAR_LIPOPROTEIN"/>
    <property type="match status" value="1"/>
</dbReference>
<dbReference type="Gene3D" id="3.40.50.1460">
    <property type="match status" value="1"/>
</dbReference>
<protein>
    <recommendedName>
        <fullName evidence="4">Caspase family protein</fullName>
    </recommendedName>
</protein>
<evidence type="ECO:0000256" key="1">
    <source>
        <dbReference type="SAM" id="SignalP"/>
    </source>
</evidence>
<dbReference type="AlphaFoldDB" id="A0A4Y3ZK63"/>
<evidence type="ECO:0000313" key="2">
    <source>
        <dbReference type="EMBL" id="MBP1297831.1"/>
    </source>
</evidence>
<dbReference type="GeneID" id="99820249"/>
<feature type="chain" id="PRO_5041087089" description="Caspase family protein" evidence="1">
    <location>
        <begin position="29"/>
        <end position="110"/>
    </location>
</feature>
<dbReference type="Proteomes" id="UP000673383">
    <property type="component" value="Unassembled WGS sequence"/>
</dbReference>
<sequence>MQYSLRRMLAGAAFALIGCVAASIPAFAERRVALVIGNSAYRNTVQLPNPRNDATDVARMPRSCARPSNSGWRGPACSSAHPTAATGRIRSRHCKARCWRNSSRMLRHYS</sequence>
<dbReference type="RefSeq" id="WP_370143620.1">
    <property type="nucleotide sequence ID" value="NZ_BJNL01000033.1"/>
</dbReference>
<comment type="caution">
    <text evidence="2">The sequence shown here is derived from an EMBL/GenBank/DDBJ whole genome shotgun (WGS) entry which is preliminary data.</text>
</comment>
<evidence type="ECO:0008006" key="4">
    <source>
        <dbReference type="Google" id="ProtNLM"/>
    </source>
</evidence>
<gene>
    <name evidence="2" type="ORF">JOH49_007584</name>
</gene>
<evidence type="ECO:0000313" key="3">
    <source>
        <dbReference type="Proteomes" id="UP000673383"/>
    </source>
</evidence>
<reference evidence="2" key="1">
    <citation type="submission" date="2021-02" db="EMBL/GenBank/DDBJ databases">
        <title>Genomic Encyclopedia of Type Strains, Phase IV (KMG-V): Genome sequencing to study the core and pangenomes of soil and plant-associated prokaryotes.</title>
        <authorList>
            <person name="Whitman W."/>
        </authorList>
    </citation>
    <scope>NUCLEOTIDE SEQUENCE</scope>
    <source>
        <strain evidence="2">USDA 406</strain>
    </source>
</reference>
<organism evidence="2 3">
    <name type="scientific">Bradyrhizobium elkanii</name>
    <dbReference type="NCBI Taxonomy" id="29448"/>
    <lineage>
        <taxon>Bacteria</taxon>
        <taxon>Pseudomonadati</taxon>
        <taxon>Pseudomonadota</taxon>
        <taxon>Alphaproteobacteria</taxon>
        <taxon>Hyphomicrobiales</taxon>
        <taxon>Nitrobacteraceae</taxon>
        <taxon>Bradyrhizobium</taxon>
    </lineage>
</organism>
<feature type="signal peptide" evidence="1">
    <location>
        <begin position="1"/>
        <end position="28"/>
    </location>
</feature>
<proteinExistence type="predicted"/>
<accession>A0A4Y3ZK63</accession>
<keyword evidence="1" id="KW-0732">Signal</keyword>